<dbReference type="OMA" id="AANYNCP"/>
<dbReference type="InParanoid" id="A7T2G4"/>
<comment type="similarity">
    <text evidence="1">Belongs to the FabD family.</text>
</comment>
<dbReference type="PIRSF" id="PIRSF000446">
    <property type="entry name" value="Mct"/>
    <property type="match status" value="1"/>
</dbReference>
<keyword evidence="4" id="KW-1185">Reference proteome</keyword>
<dbReference type="InterPro" id="IPR016035">
    <property type="entry name" value="Acyl_Trfase/lysoPLipase"/>
</dbReference>
<dbReference type="InterPro" id="IPR014043">
    <property type="entry name" value="Acyl_transferase_dom"/>
</dbReference>
<dbReference type="InterPro" id="IPR001227">
    <property type="entry name" value="Ac_transferase_dom_sf"/>
</dbReference>
<dbReference type="FunCoup" id="A7T2G4">
    <property type="interactions" value="366"/>
</dbReference>
<dbReference type="PANTHER" id="PTHR47170:SF2">
    <property type="entry name" value="MALONYL-COA:ACP TRANSACYLASE (MAT) DOMAIN-CONTAINING PROTEIN"/>
    <property type="match status" value="1"/>
</dbReference>
<evidence type="ECO:0000259" key="2">
    <source>
        <dbReference type="SMART" id="SM00827"/>
    </source>
</evidence>
<dbReference type="EMBL" id="DS470245">
    <property type="protein sequence ID" value="EDO29853.1"/>
    <property type="molecule type" value="Genomic_DNA"/>
</dbReference>
<proteinExistence type="inferred from homology"/>
<dbReference type="Gene3D" id="3.40.366.10">
    <property type="entry name" value="Malonyl-Coenzyme A Acyl Carrier Protein, domain 2"/>
    <property type="match status" value="1"/>
</dbReference>
<feature type="non-terminal residue" evidence="3">
    <location>
        <position position="313"/>
    </location>
</feature>
<accession>A7T2G4</accession>
<dbReference type="InterPro" id="IPR052760">
    <property type="entry name" value="Mitochondrial_malonyltrans"/>
</dbReference>
<name>A7T2G4_NEMVE</name>
<gene>
    <name evidence="3" type="ORF">NEMVEDRAFT_v1g143097</name>
</gene>
<evidence type="ECO:0000313" key="3">
    <source>
        <dbReference type="EMBL" id="EDO29853.1"/>
    </source>
</evidence>
<dbReference type="PhylomeDB" id="A7T2G4"/>
<dbReference type="SUPFAM" id="SSF52151">
    <property type="entry name" value="FabD/lysophospholipase-like"/>
    <property type="match status" value="1"/>
</dbReference>
<dbReference type="SMART" id="SM00827">
    <property type="entry name" value="PKS_AT"/>
    <property type="match status" value="1"/>
</dbReference>
<evidence type="ECO:0000313" key="4">
    <source>
        <dbReference type="Proteomes" id="UP000001593"/>
    </source>
</evidence>
<feature type="domain" description="Malonyl-CoA:ACP transacylase (MAT)" evidence="2">
    <location>
        <begin position="5"/>
        <end position="304"/>
    </location>
</feature>
<reference evidence="3 4" key="1">
    <citation type="journal article" date="2007" name="Science">
        <title>Sea anemone genome reveals ancestral eumetazoan gene repertoire and genomic organization.</title>
        <authorList>
            <person name="Putnam N.H."/>
            <person name="Srivastava M."/>
            <person name="Hellsten U."/>
            <person name="Dirks B."/>
            <person name="Chapman J."/>
            <person name="Salamov A."/>
            <person name="Terry A."/>
            <person name="Shapiro H."/>
            <person name="Lindquist E."/>
            <person name="Kapitonov V.V."/>
            <person name="Jurka J."/>
            <person name="Genikhovich G."/>
            <person name="Grigoriev I.V."/>
            <person name="Lucas S.M."/>
            <person name="Steele R.E."/>
            <person name="Finnerty J.R."/>
            <person name="Technau U."/>
            <person name="Martindale M.Q."/>
            <person name="Rokhsar D.S."/>
        </authorList>
    </citation>
    <scope>NUCLEOTIDE SEQUENCE [LARGE SCALE GENOMIC DNA]</scope>
    <source>
        <strain evidence="4">CH2 X CH6</strain>
    </source>
</reference>
<dbReference type="HOGENOM" id="CLU_030558_2_3_1"/>
<dbReference type="Proteomes" id="UP000001593">
    <property type="component" value="Unassembled WGS sequence"/>
</dbReference>
<dbReference type="PANTHER" id="PTHR47170">
    <property type="entry name" value="MALONYL-COA ACP TRANSACYLASE, ACP-BINDING"/>
    <property type="match status" value="1"/>
</dbReference>
<dbReference type="STRING" id="45351.A7T2G4"/>
<organism evidence="3 4">
    <name type="scientific">Nematostella vectensis</name>
    <name type="common">Starlet sea anemone</name>
    <dbReference type="NCBI Taxonomy" id="45351"/>
    <lineage>
        <taxon>Eukaryota</taxon>
        <taxon>Metazoa</taxon>
        <taxon>Cnidaria</taxon>
        <taxon>Anthozoa</taxon>
        <taxon>Hexacorallia</taxon>
        <taxon>Actiniaria</taxon>
        <taxon>Edwardsiidae</taxon>
        <taxon>Nematostella</taxon>
    </lineage>
</organism>
<dbReference type="InterPro" id="IPR024925">
    <property type="entry name" value="Malonyl_CoA-ACP_transAc"/>
</dbReference>
<sequence>STAFLFPGQGAHFVGMCRRFANDRDIQNFFKRVNELIGYDLLKICVEGPAERLNRTENSQLAVLVASLAALKWHEKHSSMYLNEQGDPALFSAAGFSVGEYSALVFAQALTLSDALKVVSVRAKAMQKASGNNPSGMVTVKGLNDIQLDELCGAAKEWASSQHPQQQETEAVIANYLYPKCRVIACSLKAMDYIIQFGNSKVSRLPVNGAFHSPLMAIAQPALEEALDNVEIRPPAFPVYSNVTGRPYGSVEEVRRLLVQQLVQPVLWHQLVTSLIRDKNPVTVYEAGPGRQLNTILCRIDRRLKCSCHNIEA</sequence>
<protein>
    <recommendedName>
        <fullName evidence="2">Malonyl-CoA:ACP transacylase (MAT) domain-containing protein</fullName>
    </recommendedName>
</protein>
<dbReference type="AlphaFoldDB" id="A7T2G4"/>
<dbReference type="GO" id="GO:0016740">
    <property type="term" value="F:transferase activity"/>
    <property type="evidence" value="ECO:0007669"/>
    <property type="project" value="InterPro"/>
</dbReference>
<dbReference type="eggNOG" id="KOG2926">
    <property type="taxonomic scope" value="Eukaryota"/>
</dbReference>
<dbReference type="Gene3D" id="3.30.70.250">
    <property type="entry name" value="Malonyl-CoA ACP transacylase, ACP-binding"/>
    <property type="match status" value="1"/>
</dbReference>
<evidence type="ECO:0000256" key="1">
    <source>
        <dbReference type="ARBA" id="ARBA00008217"/>
    </source>
</evidence>
<dbReference type="Pfam" id="PF00698">
    <property type="entry name" value="Acyl_transf_1"/>
    <property type="match status" value="1"/>
</dbReference>